<keyword evidence="2" id="KW-0548">Nucleotidyltransferase</keyword>
<reference evidence="2" key="1">
    <citation type="submission" date="2021-04" db="EMBL/GenBank/DDBJ databases">
        <title>Whole genome sequencing of Enterococci isolates from hospitalized patients.</title>
        <authorList>
            <person name="Ogoti B.M."/>
            <person name="Onyambu F.G."/>
        </authorList>
    </citation>
    <scope>NUCLEOTIDE SEQUENCE</scope>
    <source>
        <strain evidence="2">242</strain>
    </source>
</reference>
<gene>
    <name evidence="2" type="ORF">KEH51_15910</name>
</gene>
<dbReference type="Pfam" id="PF00990">
    <property type="entry name" value="GGDEF"/>
    <property type="match status" value="1"/>
</dbReference>
<evidence type="ECO:0000313" key="2">
    <source>
        <dbReference type="EMBL" id="MBR8645167.1"/>
    </source>
</evidence>
<dbReference type="EC" id="2.7.7.65" evidence="2"/>
<keyword evidence="2" id="KW-0808">Transferase</keyword>
<name>A0A941J5M6_9BACI</name>
<accession>A0A941J5M6</accession>
<dbReference type="Proteomes" id="UP000680045">
    <property type="component" value="Unassembled WGS sequence"/>
</dbReference>
<dbReference type="AlphaFoldDB" id="A0A941J5M6"/>
<comment type="caution">
    <text evidence="2">The sequence shown here is derived from an EMBL/GenBank/DDBJ whole genome shotgun (WGS) entry which is preliminary data.</text>
</comment>
<evidence type="ECO:0000259" key="1">
    <source>
        <dbReference type="Pfam" id="PF00990"/>
    </source>
</evidence>
<evidence type="ECO:0000313" key="3">
    <source>
        <dbReference type="Proteomes" id="UP000680045"/>
    </source>
</evidence>
<dbReference type="InterPro" id="IPR000160">
    <property type="entry name" value="GGDEF_dom"/>
</dbReference>
<sequence>MISHAINLEKGIIRDPLSGLYNRNFIYNYFDYHQDKTNDEMALLYIDLDHFKFLMIPLDMILVTASSKRLPNVFANRPRRQSGGSNRW</sequence>
<dbReference type="SUPFAM" id="SSF55073">
    <property type="entry name" value="Nucleotide cyclase"/>
    <property type="match status" value="1"/>
</dbReference>
<feature type="domain" description="GGDEF" evidence="1">
    <location>
        <begin position="14"/>
        <end position="52"/>
    </location>
</feature>
<protein>
    <submittedName>
        <fullName evidence="2">Diguanylate cyclase</fullName>
        <ecNumber evidence="2">2.7.7.65</ecNumber>
    </submittedName>
</protein>
<dbReference type="GO" id="GO:0052621">
    <property type="term" value="F:diguanylate cyclase activity"/>
    <property type="evidence" value="ECO:0007669"/>
    <property type="project" value="UniProtKB-EC"/>
</dbReference>
<dbReference type="EMBL" id="JAGTPW010000027">
    <property type="protein sequence ID" value="MBR8645167.1"/>
    <property type="molecule type" value="Genomic_DNA"/>
</dbReference>
<dbReference type="Gene3D" id="3.30.70.270">
    <property type="match status" value="1"/>
</dbReference>
<dbReference type="InterPro" id="IPR043128">
    <property type="entry name" value="Rev_trsase/Diguanyl_cyclase"/>
</dbReference>
<proteinExistence type="predicted"/>
<organism evidence="2 3">
    <name type="scientific">Peribacillus frigoritolerans</name>
    <dbReference type="NCBI Taxonomy" id="450367"/>
    <lineage>
        <taxon>Bacteria</taxon>
        <taxon>Bacillati</taxon>
        <taxon>Bacillota</taxon>
        <taxon>Bacilli</taxon>
        <taxon>Bacillales</taxon>
        <taxon>Bacillaceae</taxon>
        <taxon>Peribacillus</taxon>
    </lineage>
</organism>
<dbReference type="InterPro" id="IPR029787">
    <property type="entry name" value="Nucleotide_cyclase"/>
</dbReference>